<organism evidence="6 7">
    <name type="scientific">Natronospirillum operosum</name>
    <dbReference type="NCBI Taxonomy" id="2759953"/>
    <lineage>
        <taxon>Bacteria</taxon>
        <taxon>Pseudomonadati</taxon>
        <taxon>Pseudomonadota</taxon>
        <taxon>Gammaproteobacteria</taxon>
        <taxon>Oceanospirillales</taxon>
        <taxon>Natronospirillaceae</taxon>
        <taxon>Natronospirillum</taxon>
    </lineage>
</organism>
<keyword evidence="2 4" id="KW-1133">Transmembrane helix</keyword>
<reference evidence="6 7" key="1">
    <citation type="submission" date="2019-04" db="EMBL/GenBank/DDBJ databases">
        <title>Natronospirillum operosus gen. nov., sp. nov., a haloalkaliphilic satellite isolated from decaying biomass of laboratory culture of cyanobacterium Geitlerinema sp. and proposal of Natronospirillaceae fam. nov. and Saccharospirillaceae fam. nov.</title>
        <authorList>
            <person name="Kevbrin V."/>
            <person name="Boltyanskaya Y."/>
            <person name="Koziaeva V."/>
            <person name="Grouzdev D.S."/>
            <person name="Park M."/>
            <person name="Cho J."/>
        </authorList>
    </citation>
    <scope>NUCLEOTIDE SEQUENCE [LARGE SCALE GENOMIC DNA]</scope>
    <source>
        <strain evidence="6 7">G-116</strain>
    </source>
</reference>
<dbReference type="Gene3D" id="1.20.1250.20">
    <property type="entry name" value="MFS general substrate transporter like domains"/>
    <property type="match status" value="1"/>
</dbReference>
<dbReference type="AlphaFoldDB" id="A0A4Z0WFG3"/>
<dbReference type="EMBL" id="SRMF01000003">
    <property type="protein sequence ID" value="TGG93230.1"/>
    <property type="molecule type" value="Genomic_DNA"/>
</dbReference>
<dbReference type="SUPFAM" id="SSF103473">
    <property type="entry name" value="MFS general substrate transporter"/>
    <property type="match status" value="1"/>
</dbReference>
<evidence type="ECO:0000256" key="3">
    <source>
        <dbReference type="ARBA" id="ARBA00023136"/>
    </source>
</evidence>
<dbReference type="InterPro" id="IPR036259">
    <property type="entry name" value="MFS_trans_sf"/>
</dbReference>
<evidence type="ECO:0000313" key="7">
    <source>
        <dbReference type="Proteomes" id="UP000297475"/>
    </source>
</evidence>
<feature type="transmembrane region" description="Helical" evidence="4">
    <location>
        <begin position="131"/>
        <end position="157"/>
    </location>
</feature>
<feature type="transmembrane region" description="Helical" evidence="4">
    <location>
        <begin position="44"/>
        <end position="70"/>
    </location>
</feature>
<dbReference type="InterPro" id="IPR020846">
    <property type="entry name" value="MFS_dom"/>
</dbReference>
<evidence type="ECO:0000256" key="1">
    <source>
        <dbReference type="ARBA" id="ARBA00022692"/>
    </source>
</evidence>
<accession>A0A4Z0WFG3</accession>
<proteinExistence type="predicted"/>
<dbReference type="PROSITE" id="PS50850">
    <property type="entry name" value="MFS"/>
    <property type="match status" value="1"/>
</dbReference>
<gene>
    <name evidence="6" type="ORF">E4656_09215</name>
</gene>
<protein>
    <submittedName>
        <fullName evidence="6">MFS transporter</fullName>
    </submittedName>
</protein>
<feature type="transmembrane region" description="Helical" evidence="4">
    <location>
        <begin position="300"/>
        <end position="321"/>
    </location>
</feature>
<dbReference type="PANTHER" id="PTHR23523">
    <property type="match status" value="1"/>
</dbReference>
<keyword evidence="1 4" id="KW-0812">Transmembrane</keyword>
<feature type="transmembrane region" description="Helical" evidence="4">
    <location>
        <begin position="12"/>
        <end position="32"/>
    </location>
</feature>
<feature type="transmembrane region" description="Helical" evidence="4">
    <location>
        <begin position="101"/>
        <end position="119"/>
    </location>
</feature>
<dbReference type="Pfam" id="PF07690">
    <property type="entry name" value="MFS_1"/>
    <property type="match status" value="1"/>
</dbReference>
<dbReference type="Proteomes" id="UP000297475">
    <property type="component" value="Unassembled WGS sequence"/>
</dbReference>
<feature type="transmembrane region" description="Helical" evidence="4">
    <location>
        <begin position="169"/>
        <end position="190"/>
    </location>
</feature>
<feature type="transmembrane region" description="Helical" evidence="4">
    <location>
        <begin position="277"/>
        <end position="294"/>
    </location>
</feature>
<name>A0A4Z0WFG3_9GAMM</name>
<dbReference type="RefSeq" id="WP_135482940.1">
    <property type="nucleotide sequence ID" value="NZ_SRMF01000003.1"/>
</dbReference>
<feature type="transmembrane region" description="Helical" evidence="4">
    <location>
        <begin position="77"/>
        <end position="95"/>
    </location>
</feature>
<evidence type="ECO:0000256" key="4">
    <source>
        <dbReference type="SAM" id="Phobius"/>
    </source>
</evidence>
<feature type="domain" description="Major facilitator superfamily (MFS) profile" evidence="5">
    <location>
        <begin position="11"/>
        <end position="397"/>
    </location>
</feature>
<evidence type="ECO:0000313" key="6">
    <source>
        <dbReference type="EMBL" id="TGG93230.1"/>
    </source>
</evidence>
<feature type="transmembrane region" description="Helical" evidence="4">
    <location>
        <begin position="333"/>
        <end position="353"/>
    </location>
</feature>
<feature type="transmembrane region" description="Helical" evidence="4">
    <location>
        <begin position="365"/>
        <end position="385"/>
    </location>
</feature>
<evidence type="ECO:0000259" key="5">
    <source>
        <dbReference type="PROSITE" id="PS50850"/>
    </source>
</evidence>
<keyword evidence="7" id="KW-1185">Reference proteome</keyword>
<dbReference type="InterPro" id="IPR011701">
    <property type="entry name" value="MFS"/>
</dbReference>
<dbReference type="InterPro" id="IPR052524">
    <property type="entry name" value="MFS_Cyanate_Porter"/>
</dbReference>
<dbReference type="PANTHER" id="PTHR23523:SF2">
    <property type="entry name" value="2-NITROIMIDAZOLE TRANSPORTER"/>
    <property type="match status" value="1"/>
</dbReference>
<dbReference type="GO" id="GO:0022857">
    <property type="term" value="F:transmembrane transporter activity"/>
    <property type="evidence" value="ECO:0007669"/>
    <property type="project" value="InterPro"/>
</dbReference>
<keyword evidence="3 4" id="KW-0472">Membrane</keyword>
<dbReference type="OrthoDB" id="148947at2"/>
<feature type="transmembrane region" description="Helical" evidence="4">
    <location>
        <begin position="245"/>
        <end position="265"/>
    </location>
</feature>
<sequence>MLHRLSLSLRTILLLWFSGLYLRLMLLVTAPLGPRMAEDLGLSATVMGMLTTLPVLMLASGAIAGAWVVARLGVRTTLIFALLLAVAGSIARAGTDGALTLLLATAVMGLGIAAMQTSLPSLVRQWTPGRVALATAIYMNGLLMGEVLAAGLTLPLVLPLTGDSWRLTLMVWSLPGLLVAAALYGMGAPTSRLPRAEQQRHHWLPDFRQPVVWAMGLVVGMSSTLFFGLNAYMANVLQDRGEGHLLASGLLLFNSAQVVASFLALRYAGRWLGQTSPLLTLTLVSIGGTLLFGFGSGWWALWAAFATSLCVGIVLILMVSLPAAMAVADRTAPLAAGMFTIGYALSFGVPLLSGTLVDHTGVANWALAPLLAVALLAVPACAVVGHQYRLARYRTEV</sequence>
<comment type="caution">
    <text evidence="6">The sequence shown here is derived from an EMBL/GenBank/DDBJ whole genome shotgun (WGS) entry which is preliminary data.</text>
</comment>
<feature type="transmembrane region" description="Helical" evidence="4">
    <location>
        <begin position="211"/>
        <end position="233"/>
    </location>
</feature>
<evidence type="ECO:0000256" key="2">
    <source>
        <dbReference type="ARBA" id="ARBA00022989"/>
    </source>
</evidence>